<feature type="non-terminal residue" evidence="1">
    <location>
        <position position="1"/>
    </location>
</feature>
<feature type="non-terminal residue" evidence="1">
    <location>
        <position position="75"/>
    </location>
</feature>
<dbReference type="InParanoid" id="A0A067QP38"/>
<dbReference type="AlphaFoldDB" id="A0A067QP38"/>
<dbReference type="Proteomes" id="UP000027135">
    <property type="component" value="Unassembled WGS sequence"/>
</dbReference>
<evidence type="ECO:0000313" key="1">
    <source>
        <dbReference type="EMBL" id="KDQ71466.1"/>
    </source>
</evidence>
<evidence type="ECO:0000313" key="2">
    <source>
        <dbReference type="Proteomes" id="UP000027135"/>
    </source>
</evidence>
<name>A0A067QP38_ZOONE</name>
<sequence>PPRSPDLSSQDLYLWGCMEENVCVMEAMDRDDVINSNEVVAAGIVRRQLVFVRGPIRHRYEACVQAGGGHFEHLL</sequence>
<dbReference type="Gene3D" id="3.30.420.10">
    <property type="entry name" value="Ribonuclease H-like superfamily/Ribonuclease H"/>
    <property type="match status" value="1"/>
</dbReference>
<organism evidence="1 2">
    <name type="scientific">Zootermopsis nevadensis</name>
    <name type="common">Dampwood termite</name>
    <dbReference type="NCBI Taxonomy" id="136037"/>
    <lineage>
        <taxon>Eukaryota</taxon>
        <taxon>Metazoa</taxon>
        <taxon>Ecdysozoa</taxon>
        <taxon>Arthropoda</taxon>
        <taxon>Hexapoda</taxon>
        <taxon>Insecta</taxon>
        <taxon>Pterygota</taxon>
        <taxon>Neoptera</taxon>
        <taxon>Polyneoptera</taxon>
        <taxon>Dictyoptera</taxon>
        <taxon>Blattodea</taxon>
        <taxon>Blattoidea</taxon>
        <taxon>Termitoidae</taxon>
        <taxon>Termopsidae</taxon>
        <taxon>Zootermopsis</taxon>
    </lineage>
</organism>
<dbReference type="EMBL" id="KK877940">
    <property type="protein sequence ID" value="KDQ71466.1"/>
    <property type="molecule type" value="Genomic_DNA"/>
</dbReference>
<accession>A0A067QP38</accession>
<dbReference type="InterPro" id="IPR036397">
    <property type="entry name" value="RNaseH_sf"/>
</dbReference>
<reference evidence="1 2" key="1">
    <citation type="journal article" date="2014" name="Nat. Commun.">
        <title>Molecular traces of alternative social organization in a termite genome.</title>
        <authorList>
            <person name="Terrapon N."/>
            <person name="Li C."/>
            <person name="Robertson H.M."/>
            <person name="Ji L."/>
            <person name="Meng X."/>
            <person name="Booth W."/>
            <person name="Chen Z."/>
            <person name="Childers C.P."/>
            <person name="Glastad K.M."/>
            <person name="Gokhale K."/>
            <person name="Gowin J."/>
            <person name="Gronenberg W."/>
            <person name="Hermansen R.A."/>
            <person name="Hu H."/>
            <person name="Hunt B.G."/>
            <person name="Huylmans A.K."/>
            <person name="Khalil S.M."/>
            <person name="Mitchell R.D."/>
            <person name="Munoz-Torres M.C."/>
            <person name="Mustard J.A."/>
            <person name="Pan H."/>
            <person name="Reese J.T."/>
            <person name="Scharf M.E."/>
            <person name="Sun F."/>
            <person name="Vogel H."/>
            <person name="Xiao J."/>
            <person name="Yang W."/>
            <person name="Yang Z."/>
            <person name="Yang Z."/>
            <person name="Zhou J."/>
            <person name="Zhu J."/>
            <person name="Brent C.S."/>
            <person name="Elsik C.G."/>
            <person name="Goodisman M.A."/>
            <person name="Liberles D.A."/>
            <person name="Roe R.M."/>
            <person name="Vargo E.L."/>
            <person name="Vilcinskas A."/>
            <person name="Wang J."/>
            <person name="Bornberg-Bauer E."/>
            <person name="Korb J."/>
            <person name="Zhang G."/>
            <person name="Liebig J."/>
        </authorList>
    </citation>
    <scope>NUCLEOTIDE SEQUENCE [LARGE SCALE GENOMIC DNA]</scope>
    <source>
        <tissue evidence="1">Whole organism</tissue>
    </source>
</reference>
<dbReference type="GO" id="GO:0003676">
    <property type="term" value="F:nucleic acid binding"/>
    <property type="evidence" value="ECO:0007669"/>
    <property type="project" value="InterPro"/>
</dbReference>
<keyword evidence="2" id="KW-1185">Reference proteome</keyword>
<protein>
    <submittedName>
        <fullName evidence="1">Uncharacterized protein</fullName>
    </submittedName>
</protein>
<proteinExistence type="predicted"/>
<gene>
    <name evidence="1" type="ORF">L798_00002</name>
</gene>